<dbReference type="CDD" id="cd09211">
    <property type="entry name" value="Lumazine_synthase_archaeal"/>
    <property type="match status" value="1"/>
</dbReference>
<comment type="similarity">
    <text evidence="2 7">Belongs to the DMRL synthase family.</text>
</comment>
<evidence type="ECO:0000256" key="2">
    <source>
        <dbReference type="ARBA" id="ARBA00007424"/>
    </source>
</evidence>
<evidence type="ECO:0000256" key="6">
    <source>
        <dbReference type="ARBA" id="ARBA00048785"/>
    </source>
</evidence>
<protein>
    <recommendedName>
        <fullName evidence="3 7">6,7-dimethyl-8-ribityllumazine synthase</fullName>
        <shortName evidence="7">DMRL synthase</shortName>
        <shortName evidence="7">LS</shortName>
        <shortName evidence="7">Lumazine synthase</shortName>
        <ecNumber evidence="3 7">2.5.1.78</ecNumber>
    </recommendedName>
</protein>
<dbReference type="EC" id="2.5.1.78" evidence="3 7"/>
<dbReference type="Gene3D" id="3.40.50.960">
    <property type="entry name" value="Lumazine/riboflavin synthase"/>
    <property type="match status" value="1"/>
</dbReference>
<dbReference type="GO" id="GO:0000906">
    <property type="term" value="F:6,7-dimethyl-8-ribityllumazine synthase activity"/>
    <property type="evidence" value="ECO:0007669"/>
    <property type="project" value="UniProtKB-UniRule"/>
</dbReference>
<keyword evidence="5 7" id="KW-0808">Transferase</keyword>
<evidence type="ECO:0000313" key="9">
    <source>
        <dbReference type="Proteomes" id="UP000608579"/>
    </source>
</evidence>
<evidence type="ECO:0000256" key="3">
    <source>
        <dbReference type="ARBA" id="ARBA00012664"/>
    </source>
</evidence>
<feature type="active site" description="Proton donor" evidence="7">
    <location>
        <position position="74"/>
    </location>
</feature>
<dbReference type="GO" id="GO:0009231">
    <property type="term" value="P:riboflavin biosynthetic process"/>
    <property type="evidence" value="ECO:0007669"/>
    <property type="project" value="UniProtKB-UniRule"/>
</dbReference>
<dbReference type="PANTHER" id="PTHR21058:SF0">
    <property type="entry name" value="6,7-DIMETHYL-8-RIBITYLLUMAZINE SYNTHASE"/>
    <property type="match status" value="1"/>
</dbReference>
<dbReference type="Pfam" id="PF00885">
    <property type="entry name" value="DMRL_synthase"/>
    <property type="match status" value="1"/>
</dbReference>
<proteinExistence type="inferred from homology"/>
<feature type="binding site" evidence="7">
    <location>
        <begin position="66"/>
        <end position="68"/>
    </location>
    <ligand>
        <name>5-amino-6-(D-ribitylamino)uracil</name>
        <dbReference type="ChEBI" id="CHEBI:15934"/>
    </ligand>
</feature>
<feature type="binding site" evidence="7">
    <location>
        <begin position="42"/>
        <end position="44"/>
    </location>
    <ligand>
        <name>5-amino-6-(D-ribitylamino)uracil</name>
        <dbReference type="ChEBI" id="CHEBI:15934"/>
    </ligand>
</feature>
<dbReference type="HAMAP" id="MF_00178">
    <property type="entry name" value="Lumazine_synth"/>
    <property type="match status" value="1"/>
</dbReference>
<accession>A0A832ZWP7</accession>
<evidence type="ECO:0000256" key="1">
    <source>
        <dbReference type="ARBA" id="ARBA00004917"/>
    </source>
</evidence>
<dbReference type="AlphaFoldDB" id="A0A832ZWP7"/>
<organism evidence="8 9">
    <name type="scientific">Caldiarchaeum subterraneum</name>
    <dbReference type="NCBI Taxonomy" id="311458"/>
    <lineage>
        <taxon>Archaea</taxon>
        <taxon>Nitrososphaerota</taxon>
        <taxon>Candidatus Caldarchaeales</taxon>
        <taxon>Candidatus Caldarchaeaceae</taxon>
        <taxon>Candidatus Caldarchaeum</taxon>
    </lineage>
</organism>
<dbReference type="PANTHER" id="PTHR21058">
    <property type="entry name" value="6,7-DIMETHYL-8-RIBITYLLUMAZINE SYNTHASE DMRL SYNTHASE LUMAZINE SYNTHASE"/>
    <property type="match status" value="1"/>
</dbReference>
<evidence type="ECO:0000256" key="4">
    <source>
        <dbReference type="ARBA" id="ARBA00022619"/>
    </source>
</evidence>
<dbReference type="EMBL" id="DQVM01000091">
    <property type="protein sequence ID" value="HIQ29856.1"/>
    <property type="molecule type" value="Genomic_DNA"/>
</dbReference>
<sequence length="137" mass="14993">MKIAIVVSEFNSPITEKMLESALRHAEKIGVEISHVVKVPGSYDMPIAVKRLLSRDDVDAVVTLGAIIKGETRHDEVIAHALAHTLHELSITYDKPVALGVAGPGLSWEQAEARIDEYATRALNAAIKMVNVLNIYR</sequence>
<dbReference type="Proteomes" id="UP000608579">
    <property type="component" value="Unassembled WGS sequence"/>
</dbReference>
<dbReference type="GO" id="GO:0009349">
    <property type="term" value="C:riboflavin synthase complex"/>
    <property type="evidence" value="ECO:0007669"/>
    <property type="project" value="UniProtKB-UniRule"/>
</dbReference>
<feature type="binding site" evidence="7">
    <location>
        <position position="99"/>
    </location>
    <ligand>
        <name>5-amino-6-(D-ribitylamino)uracil</name>
        <dbReference type="ChEBI" id="CHEBI:15934"/>
    </ligand>
</feature>
<feature type="binding site" evidence="7">
    <location>
        <begin position="71"/>
        <end position="72"/>
    </location>
    <ligand>
        <name>(2S)-2-hydroxy-3-oxobutyl phosphate</name>
        <dbReference type="ChEBI" id="CHEBI:58830"/>
    </ligand>
</feature>
<evidence type="ECO:0000313" key="8">
    <source>
        <dbReference type="EMBL" id="HIQ29856.1"/>
    </source>
</evidence>
<dbReference type="FunFam" id="3.40.50.960:FF:000003">
    <property type="entry name" value="6,7-dimethyl-8-ribityllumazine synthase"/>
    <property type="match status" value="1"/>
</dbReference>
<dbReference type="SUPFAM" id="SSF52121">
    <property type="entry name" value="Lumazine synthase"/>
    <property type="match status" value="1"/>
</dbReference>
<comment type="function">
    <text evidence="7">Catalyzes the formation of 6,7-dimethyl-8-ribityllumazine by condensation of 5-amino-6-(D-ribitylamino)uracil with 3,4-dihydroxy-2-butanone 4-phosphate. This is the penultimate step in the biosynthesis of riboflavin.</text>
</comment>
<dbReference type="UniPathway" id="UPA00275">
    <property type="reaction ID" value="UER00404"/>
</dbReference>
<gene>
    <name evidence="7" type="primary">ribH</name>
    <name evidence="8" type="ORF">EYH45_04750</name>
</gene>
<evidence type="ECO:0000256" key="7">
    <source>
        <dbReference type="HAMAP-Rule" id="MF_00178"/>
    </source>
</evidence>
<comment type="pathway">
    <text evidence="1 7">Cofactor biosynthesis; riboflavin biosynthesis; riboflavin from 2-hydroxy-3-oxobutyl phosphate and 5-amino-6-(D-ribitylamino)uracil: step 1/2.</text>
</comment>
<reference evidence="8" key="1">
    <citation type="journal article" date="2020" name="ISME J.">
        <title>Gammaproteobacteria mediating utilization of methyl-, sulfur- and petroleum organic compounds in deep ocean hydrothermal plumes.</title>
        <authorList>
            <person name="Zhou Z."/>
            <person name="Liu Y."/>
            <person name="Pan J."/>
            <person name="Cron B.R."/>
            <person name="Toner B.M."/>
            <person name="Anantharaman K."/>
            <person name="Breier J.A."/>
            <person name="Dick G.J."/>
            <person name="Li M."/>
        </authorList>
    </citation>
    <scope>NUCLEOTIDE SEQUENCE</scope>
    <source>
        <strain evidence="8">SZUA-1515</strain>
    </source>
</reference>
<comment type="catalytic activity">
    <reaction evidence="6 7">
        <text>(2S)-2-hydroxy-3-oxobutyl phosphate + 5-amino-6-(D-ribitylamino)uracil = 6,7-dimethyl-8-(1-D-ribityl)lumazine + phosphate + 2 H2O + H(+)</text>
        <dbReference type="Rhea" id="RHEA:26152"/>
        <dbReference type="ChEBI" id="CHEBI:15377"/>
        <dbReference type="ChEBI" id="CHEBI:15378"/>
        <dbReference type="ChEBI" id="CHEBI:15934"/>
        <dbReference type="ChEBI" id="CHEBI:43474"/>
        <dbReference type="ChEBI" id="CHEBI:58201"/>
        <dbReference type="ChEBI" id="CHEBI:58830"/>
        <dbReference type="EC" id="2.5.1.78"/>
    </reaction>
</comment>
<feature type="binding site" evidence="7">
    <location>
        <position position="114"/>
    </location>
    <ligand>
        <name>(2S)-2-hydroxy-3-oxobutyl phosphate</name>
        <dbReference type="ChEBI" id="CHEBI:58830"/>
    </ligand>
</feature>
<keyword evidence="4 7" id="KW-0686">Riboflavin biosynthesis</keyword>
<dbReference type="InterPro" id="IPR002180">
    <property type="entry name" value="LS/RS"/>
</dbReference>
<dbReference type="NCBIfam" id="TIGR00114">
    <property type="entry name" value="lumazine-synth"/>
    <property type="match status" value="1"/>
</dbReference>
<dbReference type="InterPro" id="IPR036467">
    <property type="entry name" value="LS/RS_sf"/>
</dbReference>
<evidence type="ECO:0000256" key="5">
    <source>
        <dbReference type="ARBA" id="ARBA00022679"/>
    </source>
</evidence>
<feature type="binding site" evidence="7">
    <location>
        <position position="10"/>
    </location>
    <ligand>
        <name>5-amino-6-(D-ribitylamino)uracil</name>
        <dbReference type="ChEBI" id="CHEBI:15934"/>
    </ligand>
</feature>
<dbReference type="InterPro" id="IPR034964">
    <property type="entry name" value="LS"/>
</dbReference>
<name>A0A832ZWP7_CALS0</name>
<comment type="caution">
    <text evidence="8">The sequence shown here is derived from an EMBL/GenBank/DDBJ whole genome shotgun (WGS) entry which is preliminary data.</text>
</comment>